<dbReference type="Gene3D" id="1.10.10.10">
    <property type="entry name" value="Winged helix-like DNA-binding domain superfamily/Winged helix DNA-binding domain"/>
    <property type="match status" value="1"/>
</dbReference>
<accession>A0AAJ6GW66</accession>
<dbReference type="Proteomes" id="UP001228059">
    <property type="component" value="Chromosome"/>
</dbReference>
<evidence type="ECO:0000256" key="5">
    <source>
        <dbReference type="ARBA" id="ARBA00023163"/>
    </source>
</evidence>
<dbReference type="InterPro" id="IPR014284">
    <property type="entry name" value="RNA_pol_sigma-70_dom"/>
</dbReference>
<dbReference type="InterPro" id="IPR013249">
    <property type="entry name" value="RNA_pol_sigma70_r4_t2"/>
</dbReference>
<gene>
    <name evidence="8" type="ORF">QN060_14905</name>
</gene>
<dbReference type="SUPFAM" id="SSF88946">
    <property type="entry name" value="Sigma2 domain of RNA polymerase sigma factors"/>
    <property type="match status" value="1"/>
</dbReference>
<dbReference type="InterPro" id="IPR039425">
    <property type="entry name" value="RNA_pol_sigma-70-like"/>
</dbReference>
<dbReference type="InterPro" id="IPR007627">
    <property type="entry name" value="RNA_pol_sigma70_r2"/>
</dbReference>
<dbReference type="InterPro" id="IPR013324">
    <property type="entry name" value="RNA_pol_sigma_r3/r4-like"/>
</dbReference>
<organism evidence="8 9">
    <name type="scientific">Xanthomonas oryzae pv. leersiae</name>
    <dbReference type="NCBI Taxonomy" id="3112258"/>
    <lineage>
        <taxon>Bacteria</taxon>
        <taxon>Pseudomonadati</taxon>
        <taxon>Pseudomonadota</taxon>
        <taxon>Gammaproteobacteria</taxon>
        <taxon>Lysobacterales</taxon>
        <taxon>Lysobacteraceae</taxon>
        <taxon>Xanthomonas</taxon>
    </lineage>
</organism>
<dbReference type="InterPro" id="IPR036388">
    <property type="entry name" value="WH-like_DNA-bd_sf"/>
</dbReference>
<evidence type="ECO:0000313" key="9">
    <source>
        <dbReference type="Proteomes" id="UP001228059"/>
    </source>
</evidence>
<evidence type="ECO:0000313" key="8">
    <source>
        <dbReference type="EMBL" id="WIX05510.1"/>
    </source>
</evidence>
<evidence type="ECO:0000256" key="1">
    <source>
        <dbReference type="ARBA" id="ARBA00010641"/>
    </source>
</evidence>
<feature type="domain" description="RNA polymerase sigma factor 70 region 4 type 2" evidence="7">
    <location>
        <begin position="108"/>
        <end position="160"/>
    </location>
</feature>
<comment type="similarity">
    <text evidence="1">Belongs to the sigma-70 factor family. ECF subfamily.</text>
</comment>
<dbReference type="PANTHER" id="PTHR43133">
    <property type="entry name" value="RNA POLYMERASE ECF-TYPE SIGMA FACTO"/>
    <property type="match status" value="1"/>
</dbReference>
<dbReference type="PANTHER" id="PTHR43133:SF8">
    <property type="entry name" value="RNA POLYMERASE SIGMA FACTOR HI_1459-RELATED"/>
    <property type="match status" value="1"/>
</dbReference>
<dbReference type="Pfam" id="PF04542">
    <property type="entry name" value="Sigma70_r2"/>
    <property type="match status" value="1"/>
</dbReference>
<reference evidence="8 9" key="1">
    <citation type="submission" date="2023-05" db="EMBL/GenBank/DDBJ databases">
        <title>Complete Genome Resource of Xanthomonas oryzae pv. leersiae Strain YNJC Isolated From Plateau Japonica Rice in Southwest China.</title>
        <authorList>
            <person name="Aa X."/>
            <person name="Mei L."/>
            <person name="Liu P."/>
            <person name="Yang Y."/>
            <person name="Tang C."/>
            <person name="Zhang F."/>
            <person name="Dong C."/>
            <person name="Wang B."/>
            <person name="Chen X."/>
            <person name="Dai L."/>
        </authorList>
    </citation>
    <scope>NUCLEOTIDE SEQUENCE [LARGE SCALE GENOMIC DNA]</scope>
    <source>
        <strain evidence="8 9">YNJC</strain>
    </source>
</reference>
<feature type="domain" description="RNA polymerase sigma-70 region 2" evidence="6">
    <location>
        <begin position="17"/>
        <end position="81"/>
    </location>
</feature>
<dbReference type="GO" id="GO:0016987">
    <property type="term" value="F:sigma factor activity"/>
    <property type="evidence" value="ECO:0007669"/>
    <property type="project" value="UniProtKB-KW"/>
</dbReference>
<dbReference type="Pfam" id="PF08281">
    <property type="entry name" value="Sigma70_r4_2"/>
    <property type="match status" value="1"/>
</dbReference>
<evidence type="ECO:0000259" key="6">
    <source>
        <dbReference type="Pfam" id="PF04542"/>
    </source>
</evidence>
<dbReference type="RefSeq" id="WP_053503877.1">
    <property type="nucleotide sequence ID" value="NZ_CP127225.1"/>
</dbReference>
<dbReference type="CDD" id="cd06171">
    <property type="entry name" value="Sigma70_r4"/>
    <property type="match status" value="1"/>
</dbReference>
<dbReference type="AlphaFoldDB" id="A0AAJ6GW66"/>
<evidence type="ECO:0000256" key="2">
    <source>
        <dbReference type="ARBA" id="ARBA00023015"/>
    </source>
</evidence>
<keyword evidence="2" id="KW-0805">Transcription regulation</keyword>
<evidence type="ECO:0000259" key="7">
    <source>
        <dbReference type="Pfam" id="PF08281"/>
    </source>
</evidence>
<dbReference type="InterPro" id="IPR013325">
    <property type="entry name" value="RNA_pol_sigma_r2"/>
</dbReference>
<sequence length="168" mass="18986">MNELDPVVTVSDGICALLPRLRRFARAIAGHPADADDLLQVAIERALRHCAQWRPETPLQYWLFGIIRHAWLDEVRAQRRRRQLFVSAAEGEGEQVGDSPMERQQEWMAVQAAMAQLPDEQRWPIALVLIEGLSYRDAAAVLEIPIGTLTSRLARGREALQALLEEKS</sequence>
<dbReference type="SUPFAM" id="SSF88659">
    <property type="entry name" value="Sigma3 and sigma4 domains of RNA polymerase sigma factors"/>
    <property type="match status" value="1"/>
</dbReference>
<name>A0AAJ6GW66_9XANT</name>
<evidence type="ECO:0000256" key="4">
    <source>
        <dbReference type="ARBA" id="ARBA00023125"/>
    </source>
</evidence>
<proteinExistence type="inferred from homology"/>
<dbReference type="EMBL" id="CP127225">
    <property type="protein sequence ID" value="WIX05510.1"/>
    <property type="molecule type" value="Genomic_DNA"/>
</dbReference>
<evidence type="ECO:0000256" key="3">
    <source>
        <dbReference type="ARBA" id="ARBA00023082"/>
    </source>
</evidence>
<dbReference type="GO" id="GO:0006352">
    <property type="term" value="P:DNA-templated transcription initiation"/>
    <property type="evidence" value="ECO:0007669"/>
    <property type="project" value="InterPro"/>
</dbReference>
<dbReference type="NCBIfam" id="TIGR02937">
    <property type="entry name" value="sigma70-ECF"/>
    <property type="match status" value="1"/>
</dbReference>
<keyword evidence="4" id="KW-0238">DNA-binding</keyword>
<keyword evidence="5" id="KW-0804">Transcription</keyword>
<protein>
    <submittedName>
        <fullName evidence="8">RNA polymerase sigma factor</fullName>
    </submittedName>
</protein>
<keyword evidence="3" id="KW-0731">Sigma factor</keyword>
<dbReference type="GO" id="GO:0003677">
    <property type="term" value="F:DNA binding"/>
    <property type="evidence" value="ECO:0007669"/>
    <property type="project" value="UniProtKB-KW"/>
</dbReference>
<dbReference type="Gene3D" id="1.10.1740.10">
    <property type="match status" value="1"/>
</dbReference>